<evidence type="ECO:0000313" key="2">
    <source>
        <dbReference type="EMBL" id="KAF8869881.1"/>
    </source>
</evidence>
<keyword evidence="1" id="KW-0732">Signal</keyword>
<dbReference type="AlphaFoldDB" id="A0A9P5N6Z5"/>
<evidence type="ECO:0000313" key="3">
    <source>
        <dbReference type="Proteomes" id="UP000724874"/>
    </source>
</evidence>
<keyword evidence="3" id="KW-1185">Reference proteome</keyword>
<name>A0A9P5N6Z5_GYMJU</name>
<accession>A0A9P5N6Z5</accession>
<dbReference type="OrthoDB" id="2758521at2759"/>
<feature type="chain" id="PRO_5040513921" evidence="1">
    <location>
        <begin position="26"/>
        <end position="187"/>
    </location>
</feature>
<protein>
    <submittedName>
        <fullName evidence="2">Uncharacterized protein</fullName>
    </submittedName>
</protein>
<dbReference type="Proteomes" id="UP000724874">
    <property type="component" value="Unassembled WGS sequence"/>
</dbReference>
<reference evidence="2" key="1">
    <citation type="submission" date="2020-11" db="EMBL/GenBank/DDBJ databases">
        <authorList>
            <consortium name="DOE Joint Genome Institute"/>
            <person name="Ahrendt S."/>
            <person name="Riley R."/>
            <person name="Andreopoulos W."/>
            <person name="LaButti K."/>
            <person name="Pangilinan J."/>
            <person name="Ruiz-duenas F.J."/>
            <person name="Barrasa J.M."/>
            <person name="Sanchez-Garcia M."/>
            <person name="Camarero S."/>
            <person name="Miyauchi S."/>
            <person name="Serrano A."/>
            <person name="Linde D."/>
            <person name="Babiker R."/>
            <person name="Drula E."/>
            <person name="Ayuso-Fernandez I."/>
            <person name="Pacheco R."/>
            <person name="Padilla G."/>
            <person name="Ferreira P."/>
            <person name="Barriuso J."/>
            <person name="Kellner H."/>
            <person name="Castanera R."/>
            <person name="Alfaro M."/>
            <person name="Ramirez L."/>
            <person name="Pisabarro A.G."/>
            <person name="Kuo A."/>
            <person name="Tritt A."/>
            <person name="Lipzen A."/>
            <person name="He G."/>
            <person name="Yan M."/>
            <person name="Ng V."/>
            <person name="Cullen D."/>
            <person name="Martin F."/>
            <person name="Rosso M.-N."/>
            <person name="Henrissat B."/>
            <person name="Hibbett D."/>
            <person name="Martinez A.T."/>
            <person name="Grigoriev I.V."/>
        </authorList>
    </citation>
    <scope>NUCLEOTIDE SEQUENCE</scope>
    <source>
        <strain evidence="2">AH 44721</strain>
    </source>
</reference>
<organism evidence="2 3">
    <name type="scientific">Gymnopilus junonius</name>
    <name type="common">Spectacular rustgill mushroom</name>
    <name type="synonym">Gymnopilus spectabilis subsp. junonius</name>
    <dbReference type="NCBI Taxonomy" id="109634"/>
    <lineage>
        <taxon>Eukaryota</taxon>
        <taxon>Fungi</taxon>
        <taxon>Dikarya</taxon>
        <taxon>Basidiomycota</taxon>
        <taxon>Agaricomycotina</taxon>
        <taxon>Agaricomycetes</taxon>
        <taxon>Agaricomycetidae</taxon>
        <taxon>Agaricales</taxon>
        <taxon>Agaricineae</taxon>
        <taxon>Hymenogastraceae</taxon>
        <taxon>Gymnopilus</taxon>
    </lineage>
</organism>
<gene>
    <name evidence="2" type="ORF">CPB84DRAFT_1693684</name>
</gene>
<sequence length="187" mass="20694">MFIPRRSVGVLITWLFFLFLPLVQGGAVNRTIDDASSDVIYSPITPQGPWANQNCEVCAIKPDLSQVFDNTYTAATWYPTNGTMSITMQFTGNLATGISSGTAIYVFFVLVNNVGAGLSTETLVDFTLDGDSLQRFEHTADSQNPLIQYNQLVFHQLNLQNTQHTLVISASQVPTSIYVNFDYAMYT</sequence>
<evidence type="ECO:0000256" key="1">
    <source>
        <dbReference type="SAM" id="SignalP"/>
    </source>
</evidence>
<dbReference type="EMBL" id="JADNYJ010000395">
    <property type="protein sequence ID" value="KAF8869881.1"/>
    <property type="molecule type" value="Genomic_DNA"/>
</dbReference>
<comment type="caution">
    <text evidence="2">The sequence shown here is derived from an EMBL/GenBank/DDBJ whole genome shotgun (WGS) entry which is preliminary data.</text>
</comment>
<feature type="signal peptide" evidence="1">
    <location>
        <begin position="1"/>
        <end position="25"/>
    </location>
</feature>
<proteinExistence type="predicted"/>